<sequence>MSIWKDTKIQELLVMQADVGVNVLSDASSRQQRSRCRSGRGGASRGPACSEATPEMVLSDVSPPHVRPEFSGDHRVTSSSAGKTSAQPARNRRWGSGLIQLPLYSFGCANNTVVVCLSAKHYHEPPVFHAALNTPASCKVHYHRHCCMAIAAAEDTQNECHITASERLCRLIGNGSSARGILPADVLAAWDSSALSQNGGGNEMRPELTGCIRLPTGTGGECKGMFSGETQPQCMLGRRGAMTEKDLELLRGQPADSRLTSANTACQ</sequence>
<protein>
    <submittedName>
        <fullName evidence="2">Uncharacterized protein</fullName>
    </submittedName>
</protein>
<dbReference type="Proteomes" id="UP001153269">
    <property type="component" value="Unassembled WGS sequence"/>
</dbReference>
<evidence type="ECO:0000313" key="3">
    <source>
        <dbReference type="Proteomes" id="UP001153269"/>
    </source>
</evidence>
<dbReference type="AlphaFoldDB" id="A0A9N7V3B8"/>
<feature type="compositionally biased region" description="Polar residues" evidence="1">
    <location>
        <begin position="77"/>
        <end position="88"/>
    </location>
</feature>
<name>A0A9N7V3B8_PLEPL</name>
<evidence type="ECO:0000313" key="2">
    <source>
        <dbReference type="EMBL" id="CAB1444754.1"/>
    </source>
</evidence>
<keyword evidence="3" id="KW-1185">Reference proteome</keyword>
<organism evidence="2 3">
    <name type="scientific">Pleuronectes platessa</name>
    <name type="common">European plaice</name>
    <dbReference type="NCBI Taxonomy" id="8262"/>
    <lineage>
        <taxon>Eukaryota</taxon>
        <taxon>Metazoa</taxon>
        <taxon>Chordata</taxon>
        <taxon>Craniata</taxon>
        <taxon>Vertebrata</taxon>
        <taxon>Euteleostomi</taxon>
        <taxon>Actinopterygii</taxon>
        <taxon>Neopterygii</taxon>
        <taxon>Teleostei</taxon>
        <taxon>Neoteleostei</taxon>
        <taxon>Acanthomorphata</taxon>
        <taxon>Carangaria</taxon>
        <taxon>Pleuronectiformes</taxon>
        <taxon>Pleuronectoidei</taxon>
        <taxon>Pleuronectidae</taxon>
        <taxon>Pleuronectes</taxon>
    </lineage>
</organism>
<dbReference type="EMBL" id="CADEAL010003446">
    <property type="protein sequence ID" value="CAB1444754.1"/>
    <property type="molecule type" value="Genomic_DNA"/>
</dbReference>
<proteinExistence type="predicted"/>
<evidence type="ECO:0000256" key="1">
    <source>
        <dbReference type="SAM" id="MobiDB-lite"/>
    </source>
</evidence>
<comment type="caution">
    <text evidence="2">The sequence shown here is derived from an EMBL/GenBank/DDBJ whole genome shotgun (WGS) entry which is preliminary data.</text>
</comment>
<feature type="compositionally biased region" description="Basic and acidic residues" evidence="1">
    <location>
        <begin position="66"/>
        <end position="76"/>
    </location>
</feature>
<gene>
    <name evidence="2" type="ORF">PLEPLA_LOCUS32472</name>
</gene>
<reference evidence="2" key="1">
    <citation type="submission" date="2020-03" db="EMBL/GenBank/DDBJ databases">
        <authorList>
            <person name="Weist P."/>
        </authorList>
    </citation>
    <scope>NUCLEOTIDE SEQUENCE</scope>
</reference>
<accession>A0A9N7V3B8</accession>
<feature type="region of interest" description="Disordered" evidence="1">
    <location>
        <begin position="26"/>
        <end position="89"/>
    </location>
</feature>